<evidence type="ECO:0000313" key="2">
    <source>
        <dbReference type="Proteomes" id="UP000539372"/>
    </source>
</evidence>
<organism evidence="1 2">
    <name type="scientific">Pacificispira spongiicola</name>
    <dbReference type="NCBI Taxonomy" id="2729598"/>
    <lineage>
        <taxon>Bacteria</taxon>
        <taxon>Pseudomonadati</taxon>
        <taxon>Pseudomonadota</taxon>
        <taxon>Alphaproteobacteria</taxon>
        <taxon>Rhodospirillales</taxon>
        <taxon>Rhodospirillaceae</taxon>
        <taxon>Pacificispira</taxon>
    </lineage>
</organism>
<dbReference type="Pfam" id="PF13412">
    <property type="entry name" value="HTH_24"/>
    <property type="match status" value="1"/>
</dbReference>
<dbReference type="RefSeq" id="WP_169625703.1">
    <property type="nucleotide sequence ID" value="NZ_JABBNT010000003.1"/>
</dbReference>
<proteinExistence type="predicted"/>
<dbReference type="InterPro" id="IPR036388">
    <property type="entry name" value="WH-like_DNA-bd_sf"/>
</dbReference>
<sequence>MTDKKAQDDTLSDADLAITLGLLTAVEREDRVTQRSLASELGIALGLANSYLKRAARKGWIKVQQVPPNRYSYFLTPQGFSEKARLTGEYLTSSLTFFRRAKDQIGTALTDFSERDYRKVVLFGVSELAEIAALCALGMDIELVGIVDPFSGKDRFAGLPVARRVEDLPAAEAYLVTDVRRSQSCYDDLIARYGRTRVAAPRLLHIRQKPLAAADQGDEGRAS</sequence>
<reference evidence="1 2" key="1">
    <citation type="submission" date="2020-04" db="EMBL/GenBank/DDBJ databases">
        <title>Rhodospirillaceae bacterium KN72 isolated from deep sea.</title>
        <authorList>
            <person name="Zhang D.-C."/>
        </authorList>
    </citation>
    <scope>NUCLEOTIDE SEQUENCE [LARGE SCALE GENOMIC DNA]</scope>
    <source>
        <strain evidence="1 2">KN72</strain>
    </source>
</reference>
<gene>
    <name evidence="1" type="ORF">HH303_12765</name>
</gene>
<name>A0A7Y0E174_9PROT</name>
<dbReference type="AlphaFoldDB" id="A0A7Y0E174"/>
<evidence type="ECO:0000313" key="1">
    <source>
        <dbReference type="EMBL" id="NMM45358.1"/>
    </source>
</evidence>
<comment type="caution">
    <text evidence="1">The sequence shown here is derived from an EMBL/GenBank/DDBJ whole genome shotgun (WGS) entry which is preliminary data.</text>
</comment>
<protein>
    <submittedName>
        <fullName evidence="1">Winged helix-turn-helix transcriptional regulator</fullName>
    </submittedName>
</protein>
<keyword evidence="2" id="KW-1185">Reference proteome</keyword>
<dbReference type="Gene3D" id="1.10.10.10">
    <property type="entry name" value="Winged helix-like DNA-binding domain superfamily/Winged helix DNA-binding domain"/>
    <property type="match status" value="1"/>
</dbReference>
<accession>A0A7Y0E174</accession>
<dbReference type="EMBL" id="JABBNT010000003">
    <property type="protein sequence ID" value="NMM45358.1"/>
    <property type="molecule type" value="Genomic_DNA"/>
</dbReference>
<dbReference type="SUPFAM" id="SSF46785">
    <property type="entry name" value="Winged helix' DNA-binding domain"/>
    <property type="match status" value="1"/>
</dbReference>
<dbReference type="Proteomes" id="UP000539372">
    <property type="component" value="Unassembled WGS sequence"/>
</dbReference>
<dbReference type="InterPro" id="IPR036390">
    <property type="entry name" value="WH_DNA-bd_sf"/>
</dbReference>